<feature type="compositionally biased region" description="Basic residues" evidence="1">
    <location>
        <begin position="322"/>
        <end position="336"/>
    </location>
</feature>
<accession>A0AAJ0FF88</accession>
<reference evidence="2" key="1">
    <citation type="submission" date="2023-06" db="EMBL/GenBank/DDBJ databases">
        <title>Genome-scale phylogeny and comparative genomics of the fungal order Sordariales.</title>
        <authorList>
            <consortium name="Lawrence Berkeley National Laboratory"/>
            <person name="Hensen N."/>
            <person name="Bonometti L."/>
            <person name="Westerberg I."/>
            <person name="Brannstrom I.O."/>
            <person name="Guillou S."/>
            <person name="Cros-Aarteil S."/>
            <person name="Calhoun S."/>
            <person name="Haridas S."/>
            <person name="Kuo A."/>
            <person name="Mondo S."/>
            <person name="Pangilinan J."/>
            <person name="Riley R."/>
            <person name="Labutti K."/>
            <person name="Andreopoulos B."/>
            <person name="Lipzen A."/>
            <person name="Chen C."/>
            <person name="Yanf M."/>
            <person name="Daum C."/>
            <person name="Ng V."/>
            <person name="Clum A."/>
            <person name="Steindorff A."/>
            <person name="Ohm R."/>
            <person name="Martin F."/>
            <person name="Silar P."/>
            <person name="Natvig D."/>
            <person name="Lalanne C."/>
            <person name="Gautier V."/>
            <person name="Ament-Velasquez S.L."/>
            <person name="Kruys A."/>
            <person name="Hutchinson M.I."/>
            <person name="Powell A.J."/>
            <person name="Barry K."/>
            <person name="Miller A.N."/>
            <person name="Grigoriev I.V."/>
            <person name="Debuchy R."/>
            <person name="Gladieux P."/>
            <person name="Thoren M.H."/>
            <person name="Johannesson H."/>
        </authorList>
    </citation>
    <scope>NUCLEOTIDE SEQUENCE</scope>
    <source>
        <strain evidence="2">PSN4</strain>
    </source>
</reference>
<name>A0AAJ0FF88_9PEZI</name>
<proteinExistence type="predicted"/>
<dbReference type="AlphaFoldDB" id="A0AAJ0FF88"/>
<keyword evidence="3" id="KW-1185">Reference proteome</keyword>
<dbReference type="Proteomes" id="UP001239445">
    <property type="component" value="Unassembled WGS sequence"/>
</dbReference>
<feature type="region of interest" description="Disordered" evidence="1">
    <location>
        <begin position="199"/>
        <end position="220"/>
    </location>
</feature>
<feature type="compositionally biased region" description="Low complexity" evidence="1">
    <location>
        <begin position="209"/>
        <end position="218"/>
    </location>
</feature>
<dbReference type="EMBL" id="MU839827">
    <property type="protein sequence ID" value="KAK1761113.1"/>
    <property type="molecule type" value="Genomic_DNA"/>
</dbReference>
<organism evidence="2 3">
    <name type="scientific">Echria macrotheca</name>
    <dbReference type="NCBI Taxonomy" id="438768"/>
    <lineage>
        <taxon>Eukaryota</taxon>
        <taxon>Fungi</taxon>
        <taxon>Dikarya</taxon>
        <taxon>Ascomycota</taxon>
        <taxon>Pezizomycotina</taxon>
        <taxon>Sordariomycetes</taxon>
        <taxon>Sordariomycetidae</taxon>
        <taxon>Sordariales</taxon>
        <taxon>Schizotheciaceae</taxon>
        <taxon>Echria</taxon>
    </lineage>
</organism>
<gene>
    <name evidence="2" type="ORF">QBC47DRAFT_21907</name>
</gene>
<evidence type="ECO:0000256" key="1">
    <source>
        <dbReference type="SAM" id="MobiDB-lite"/>
    </source>
</evidence>
<feature type="compositionally biased region" description="Low complexity" evidence="1">
    <location>
        <begin position="308"/>
        <end position="319"/>
    </location>
</feature>
<feature type="region of interest" description="Disordered" evidence="1">
    <location>
        <begin position="458"/>
        <end position="488"/>
    </location>
</feature>
<comment type="caution">
    <text evidence="2">The sequence shown here is derived from an EMBL/GenBank/DDBJ whole genome shotgun (WGS) entry which is preliminary data.</text>
</comment>
<evidence type="ECO:0000313" key="3">
    <source>
        <dbReference type="Proteomes" id="UP001239445"/>
    </source>
</evidence>
<sequence length="540" mass="56836">MSTPSPTSPPKRPRLSLQIKAIAHGPSGRTSRTLAAAVDVKSPTAFNTLSNVYATAVDRSTPVGDKPPVNVLTGGRPTLRLQTQNPVNANASKARGVQTPYLGPLLDTPLTAQPTSPQVLTAVAAKEHRFPSSISMNATPPLSAVEQSEPPNFDNPITPIAMHNLRAAHTPITPGTRRRTTMPANLAKLPYTHPRSLRSILRNSPLPPLSTTKSPISPRRQSARLQEKALRHVAYNSPLEQTITTSKYTKSHIDLLSEDATPTTPSQSDDSEDVLDQTMAYTGNETRDGGQTPGPFEEMRRRMAGLQASTPAALSPTSAGGIRKRGAKRKEKKRRWVWTIGKGDDEDGDEEGSPYGAAVARGEGGGSATPAPAPVVLVPAPAPRKEPTVSVPLIAVPAPRPRTRMQVAMASAVGSGISVPVIAAPVPPTRAKSVQLSVPPTIDVRASTPEPVTAVLAPEPPTPSLSVGSSTADPVFESSGGDVEMSDASSMCSDVVPEVGGGEDKGDADEMGMDLDMTPVATSRPVLFREANQGWAPWVS</sequence>
<evidence type="ECO:0000313" key="2">
    <source>
        <dbReference type="EMBL" id="KAK1761113.1"/>
    </source>
</evidence>
<protein>
    <submittedName>
        <fullName evidence="2">Glucan 1, 4-alpha-glucosidase</fullName>
    </submittedName>
</protein>
<feature type="region of interest" description="Disordered" evidence="1">
    <location>
        <begin position="305"/>
        <end position="372"/>
    </location>
</feature>